<reference evidence="4" key="1">
    <citation type="submission" date="2015-07" db="EMBL/GenBank/DDBJ databases">
        <title>Genome sequencing project for genomic taxonomy and phylogenomics of Bacillus-like bacteria.</title>
        <authorList>
            <person name="Liu B."/>
            <person name="Wang J."/>
            <person name="Zhu Y."/>
            <person name="Liu G."/>
            <person name="Chen Q."/>
            <person name="Chen Z."/>
            <person name="Lan J."/>
            <person name="Che J."/>
            <person name="Ge C."/>
            <person name="Shi H."/>
            <person name="Pan Z."/>
            <person name="Liu X."/>
        </authorList>
    </citation>
    <scope>NUCLEOTIDE SEQUENCE [LARGE SCALE GENOMIC DNA]</scope>
    <source>
        <strain evidence="4">DSM 9887</strain>
    </source>
</reference>
<dbReference type="PATRIC" id="fig|54915.3.peg.1531"/>
<evidence type="ECO:0000256" key="1">
    <source>
        <dbReference type="ARBA" id="ARBA00006845"/>
    </source>
</evidence>
<comment type="similarity">
    <text evidence="1">Belongs to the barstar family.</text>
</comment>
<dbReference type="Gene3D" id="3.30.370.10">
    <property type="entry name" value="Barstar-like"/>
    <property type="match status" value="1"/>
</dbReference>
<evidence type="ECO:0000259" key="2">
    <source>
        <dbReference type="Pfam" id="PF01337"/>
    </source>
</evidence>
<name>A0A0K9YWN3_9BACL</name>
<comment type="caution">
    <text evidence="3">The sequence shown here is derived from an EMBL/GenBank/DDBJ whole genome shotgun (WGS) entry which is preliminary data.</text>
</comment>
<dbReference type="OrthoDB" id="7575400at2"/>
<protein>
    <recommendedName>
        <fullName evidence="2">Barstar (barnase inhibitor) domain-containing protein</fullName>
    </recommendedName>
</protein>
<dbReference type="InterPro" id="IPR035905">
    <property type="entry name" value="Barstar-like_sf"/>
</dbReference>
<feature type="domain" description="Barstar (barnase inhibitor)" evidence="2">
    <location>
        <begin position="11"/>
        <end position="94"/>
    </location>
</feature>
<organism evidence="3 4">
    <name type="scientific">Brevibacillus reuszeri</name>
    <dbReference type="NCBI Taxonomy" id="54915"/>
    <lineage>
        <taxon>Bacteria</taxon>
        <taxon>Bacillati</taxon>
        <taxon>Bacillota</taxon>
        <taxon>Bacilli</taxon>
        <taxon>Bacillales</taxon>
        <taxon>Paenibacillaceae</taxon>
        <taxon>Brevibacillus</taxon>
    </lineage>
</organism>
<sequence length="99" mass="11640">MTEFVPRKESIVIDVSRVFAPLDLHLVLKRQLDLPDMYGMNWNAFWDAITGMVKLPRKITISGWSVLDERFPEEAKTLRKILTDYSVRYGSENFLVKYE</sequence>
<dbReference type="Proteomes" id="UP000036834">
    <property type="component" value="Unassembled WGS sequence"/>
</dbReference>
<dbReference type="InterPro" id="IPR000468">
    <property type="entry name" value="Barstar"/>
</dbReference>
<gene>
    <name evidence="3" type="ORF">ADS79_12730</name>
</gene>
<dbReference type="SUPFAM" id="SSF52038">
    <property type="entry name" value="Barstar-related"/>
    <property type="match status" value="1"/>
</dbReference>
<dbReference type="EMBL" id="LGIQ01000007">
    <property type="protein sequence ID" value="KNB73032.1"/>
    <property type="molecule type" value="Genomic_DNA"/>
</dbReference>
<evidence type="ECO:0000313" key="4">
    <source>
        <dbReference type="Proteomes" id="UP000036834"/>
    </source>
</evidence>
<evidence type="ECO:0000313" key="3">
    <source>
        <dbReference type="EMBL" id="KNB73032.1"/>
    </source>
</evidence>
<dbReference type="Pfam" id="PF01337">
    <property type="entry name" value="Barstar"/>
    <property type="match status" value="1"/>
</dbReference>
<dbReference type="AlphaFoldDB" id="A0A0K9YWN3"/>
<accession>A0A0K9YWN3</accession>
<proteinExistence type="inferred from homology"/>
<dbReference type="STRING" id="54915.ADS79_12730"/>